<keyword evidence="5 7" id="KW-0418">Kinase</keyword>
<sequence length="284" mass="29920">MQRRRTVKVPASSANLGPGFDVLAAALGLHMELEVVETGEFAVVTDLPIATDRRNLCVRGFEHLHPADTFEFRITSGIPLSGGLGTSAAAYVAGLMAADHLFELDAPLLQHATELEGHPDNVAAALHGGIALCADGTSTRMGAPTGLETVILVPDEAVRTKLARAALPAEVPMSEAVFNTAHASLLVLGLATGDYDLIARGLQDKLHQDRRAHLFPRSMDLVRRAASLGALGATISGAGPTVLFWSHYEQTPMLVDALRGEAEGWAQVLRAPLETMGAQVTSVG</sequence>
<dbReference type="HAMAP" id="MF_00384">
    <property type="entry name" value="Homoser_kinase"/>
    <property type="match status" value="1"/>
</dbReference>
<keyword evidence="1 7" id="KW-0028">Amino-acid biosynthesis</keyword>
<gene>
    <name evidence="7 11" type="primary">thrB</name>
    <name evidence="11" type="ORF">DSM112329_03890</name>
</gene>
<comment type="catalytic activity">
    <reaction evidence="7">
        <text>L-homoserine + ATP = O-phospho-L-homoserine + ADP + H(+)</text>
        <dbReference type="Rhea" id="RHEA:13985"/>
        <dbReference type="ChEBI" id="CHEBI:15378"/>
        <dbReference type="ChEBI" id="CHEBI:30616"/>
        <dbReference type="ChEBI" id="CHEBI:57476"/>
        <dbReference type="ChEBI" id="CHEBI:57590"/>
        <dbReference type="ChEBI" id="CHEBI:456216"/>
        <dbReference type="EC" id="2.7.1.39"/>
    </reaction>
</comment>
<reference evidence="11" key="1">
    <citation type="submission" date="2022-12" db="EMBL/GenBank/DDBJ databases">
        <title>Paraconexibacter alkalitolerans sp. nov. and Baekduia alba sp. nov., isolated from soil and emended description of the genera Paraconexibacter (Chun et al., 2020) and Baekduia (An et al., 2020).</title>
        <authorList>
            <person name="Vieira S."/>
            <person name="Huber K.J."/>
            <person name="Geppert A."/>
            <person name="Wolf J."/>
            <person name="Neumann-Schaal M."/>
            <person name="Muesken M."/>
            <person name="Overmann J."/>
        </authorList>
    </citation>
    <scope>NUCLEOTIDE SEQUENCE</scope>
    <source>
        <strain evidence="11">AEG42_29</strain>
    </source>
</reference>
<dbReference type="InterPro" id="IPR000870">
    <property type="entry name" value="Homoserine_kinase"/>
</dbReference>
<evidence type="ECO:0000259" key="9">
    <source>
        <dbReference type="Pfam" id="PF00288"/>
    </source>
</evidence>
<dbReference type="InterPro" id="IPR036554">
    <property type="entry name" value="GHMP_kinase_C_sf"/>
</dbReference>
<dbReference type="InterPro" id="IPR006204">
    <property type="entry name" value="GHMP_kinase_N_dom"/>
</dbReference>
<dbReference type="EC" id="2.7.1.39" evidence="7 8"/>
<evidence type="ECO:0000256" key="2">
    <source>
        <dbReference type="ARBA" id="ARBA00022679"/>
    </source>
</evidence>
<dbReference type="PIRSF" id="PIRSF000676">
    <property type="entry name" value="Homoser_kin"/>
    <property type="match status" value="1"/>
</dbReference>
<feature type="domain" description="GHMP kinase N-terminal" evidence="9">
    <location>
        <begin position="61"/>
        <end position="129"/>
    </location>
</feature>
<dbReference type="PANTHER" id="PTHR20861">
    <property type="entry name" value="HOMOSERINE/4-DIPHOSPHOCYTIDYL-2-C-METHYL-D-ERYTHRITOL KINASE"/>
    <property type="match status" value="1"/>
</dbReference>
<dbReference type="GO" id="GO:0004413">
    <property type="term" value="F:homoserine kinase activity"/>
    <property type="evidence" value="ECO:0007669"/>
    <property type="project" value="UniProtKB-UniRule"/>
</dbReference>
<comment type="similarity">
    <text evidence="7">Belongs to the GHMP kinase family. Homoserine kinase subfamily.</text>
</comment>
<evidence type="ECO:0000313" key="11">
    <source>
        <dbReference type="EMBL" id="XAY07012.1"/>
    </source>
</evidence>
<evidence type="ECO:0000259" key="10">
    <source>
        <dbReference type="Pfam" id="PF08544"/>
    </source>
</evidence>
<evidence type="ECO:0000256" key="3">
    <source>
        <dbReference type="ARBA" id="ARBA00022697"/>
    </source>
</evidence>
<comment type="pathway">
    <text evidence="7">Amino-acid biosynthesis; L-threonine biosynthesis; L-threonine from L-aspartate: step 4/5.</text>
</comment>
<dbReference type="InterPro" id="IPR020568">
    <property type="entry name" value="Ribosomal_Su5_D2-typ_SF"/>
</dbReference>
<dbReference type="KEGG" id="parq:DSM112329_03890"/>
<keyword evidence="7" id="KW-0963">Cytoplasm</keyword>
<evidence type="ECO:0000256" key="6">
    <source>
        <dbReference type="ARBA" id="ARBA00022840"/>
    </source>
</evidence>
<dbReference type="EMBL" id="CP114014">
    <property type="protein sequence ID" value="XAY07012.1"/>
    <property type="molecule type" value="Genomic_DNA"/>
</dbReference>
<evidence type="ECO:0000256" key="5">
    <source>
        <dbReference type="ARBA" id="ARBA00022777"/>
    </source>
</evidence>
<evidence type="ECO:0000256" key="1">
    <source>
        <dbReference type="ARBA" id="ARBA00022605"/>
    </source>
</evidence>
<proteinExistence type="inferred from homology"/>
<dbReference type="GO" id="GO:0005524">
    <property type="term" value="F:ATP binding"/>
    <property type="evidence" value="ECO:0007669"/>
    <property type="project" value="UniProtKB-UniRule"/>
</dbReference>
<dbReference type="InterPro" id="IPR013750">
    <property type="entry name" value="GHMP_kinase_C_dom"/>
</dbReference>
<feature type="domain" description="GHMP kinase C-terminal" evidence="10">
    <location>
        <begin position="190"/>
        <end position="249"/>
    </location>
</feature>
<name>A0AAU7B034_9ACTN</name>
<comment type="subcellular location">
    <subcellularLocation>
        <location evidence="7">Cytoplasm</location>
    </subcellularLocation>
</comment>
<dbReference type="SUPFAM" id="SSF55060">
    <property type="entry name" value="GHMP Kinase, C-terminal domain"/>
    <property type="match status" value="1"/>
</dbReference>
<keyword evidence="3 7" id="KW-0791">Threonine biosynthesis</keyword>
<dbReference type="Pfam" id="PF08544">
    <property type="entry name" value="GHMP_kinases_C"/>
    <property type="match status" value="1"/>
</dbReference>
<evidence type="ECO:0000256" key="8">
    <source>
        <dbReference type="NCBIfam" id="TIGR00191"/>
    </source>
</evidence>
<dbReference type="PANTHER" id="PTHR20861:SF1">
    <property type="entry name" value="HOMOSERINE KINASE"/>
    <property type="match status" value="1"/>
</dbReference>
<dbReference type="GO" id="GO:0009088">
    <property type="term" value="P:threonine biosynthetic process"/>
    <property type="evidence" value="ECO:0007669"/>
    <property type="project" value="UniProtKB-UniRule"/>
</dbReference>
<dbReference type="PRINTS" id="PR00958">
    <property type="entry name" value="HOMSERKINASE"/>
</dbReference>
<dbReference type="RefSeq" id="WP_354698224.1">
    <property type="nucleotide sequence ID" value="NZ_CP114014.1"/>
</dbReference>
<keyword evidence="6 7" id="KW-0067">ATP-binding</keyword>
<dbReference type="NCBIfam" id="TIGR00191">
    <property type="entry name" value="thrB"/>
    <property type="match status" value="1"/>
</dbReference>
<comment type="function">
    <text evidence="7">Catalyzes the ATP-dependent phosphorylation of L-homoserine to L-homoserine phosphate.</text>
</comment>
<comment type="caution">
    <text evidence="7">Lacks conserved residue(s) required for the propagation of feature annotation.</text>
</comment>
<organism evidence="11">
    <name type="scientific">Paraconexibacter sp. AEG42_29</name>
    <dbReference type="NCBI Taxonomy" id="2997339"/>
    <lineage>
        <taxon>Bacteria</taxon>
        <taxon>Bacillati</taxon>
        <taxon>Actinomycetota</taxon>
        <taxon>Thermoleophilia</taxon>
        <taxon>Solirubrobacterales</taxon>
        <taxon>Paraconexibacteraceae</taxon>
        <taxon>Paraconexibacter</taxon>
    </lineage>
</organism>
<protein>
    <recommendedName>
        <fullName evidence="7 8">Homoserine kinase</fullName>
        <shortName evidence="7">HK</shortName>
        <shortName evidence="7">HSK</shortName>
        <ecNumber evidence="7 8">2.7.1.39</ecNumber>
    </recommendedName>
</protein>
<dbReference type="GO" id="GO:0005737">
    <property type="term" value="C:cytoplasm"/>
    <property type="evidence" value="ECO:0007669"/>
    <property type="project" value="UniProtKB-SubCell"/>
</dbReference>
<dbReference type="Gene3D" id="3.30.230.10">
    <property type="match status" value="1"/>
</dbReference>
<dbReference type="AlphaFoldDB" id="A0AAU7B034"/>
<accession>A0AAU7B034</accession>
<dbReference type="Pfam" id="PF00288">
    <property type="entry name" value="GHMP_kinases_N"/>
    <property type="match status" value="1"/>
</dbReference>
<keyword evidence="2 7" id="KW-0808">Transferase</keyword>
<dbReference type="SUPFAM" id="SSF54211">
    <property type="entry name" value="Ribosomal protein S5 domain 2-like"/>
    <property type="match status" value="1"/>
</dbReference>
<dbReference type="Gene3D" id="3.30.70.890">
    <property type="entry name" value="GHMP kinase, C-terminal domain"/>
    <property type="match status" value="1"/>
</dbReference>
<keyword evidence="4 7" id="KW-0547">Nucleotide-binding</keyword>
<evidence type="ECO:0000256" key="4">
    <source>
        <dbReference type="ARBA" id="ARBA00022741"/>
    </source>
</evidence>
<evidence type="ECO:0000256" key="7">
    <source>
        <dbReference type="HAMAP-Rule" id="MF_00384"/>
    </source>
</evidence>
<dbReference type="InterPro" id="IPR014721">
    <property type="entry name" value="Ribsml_uS5_D2-typ_fold_subgr"/>
</dbReference>